<dbReference type="Pfam" id="PF09694">
    <property type="entry name" value="Gcw_chp"/>
    <property type="match status" value="1"/>
</dbReference>
<dbReference type="NCBIfam" id="TIGR02001">
    <property type="entry name" value="gcw_chp"/>
    <property type="match status" value="1"/>
</dbReference>
<comment type="caution">
    <text evidence="2">The sequence shown here is derived from an EMBL/GenBank/DDBJ whole genome shotgun (WGS) entry which is preliminary data.</text>
</comment>
<evidence type="ECO:0000313" key="2">
    <source>
        <dbReference type="EMBL" id="CAG2136787.1"/>
    </source>
</evidence>
<reference evidence="2" key="1">
    <citation type="submission" date="2021-03" db="EMBL/GenBank/DDBJ databases">
        <authorList>
            <person name="Peeters C."/>
        </authorList>
    </citation>
    <scope>NUCLEOTIDE SEQUENCE</scope>
    <source>
        <strain evidence="2">LMG 31506</strain>
    </source>
</reference>
<evidence type="ECO:0000256" key="1">
    <source>
        <dbReference type="SAM" id="SignalP"/>
    </source>
</evidence>
<accession>A0A916IR06</accession>
<dbReference type="EMBL" id="CAJPUY010000005">
    <property type="protein sequence ID" value="CAG2136787.1"/>
    <property type="molecule type" value="Genomic_DNA"/>
</dbReference>
<gene>
    <name evidence="2" type="ORF">LMG31506_01721</name>
</gene>
<keyword evidence="1" id="KW-0732">Signal</keyword>
<feature type="signal peptide" evidence="1">
    <location>
        <begin position="1"/>
        <end position="32"/>
    </location>
</feature>
<dbReference type="Proteomes" id="UP000672934">
    <property type="component" value="Unassembled WGS sequence"/>
</dbReference>
<organism evidence="2 3">
    <name type="scientific">Cupriavidus yeoncheonensis</name>
    <dbReference type="NCBI Taxonomy" id="1462994"/>
    <lineage>
        <taxon>Bacteria</taxon>
        <taxon>Pseudomonadati</taxon>
        <taxon>Pseudomonadota</taxon>
        <taxon>Betaproteobacteria</taxon>
        <taxon>Burkholderiales</taxon>
        <taxon>Burkholderiaceae</taxon>
        <taxon>Cupriavidus</taxon>
    </lineage>
</organism>
<protein>
    <recommendedName>
        <fullName evidence="4">Transporter</fullName>
    </recommendedName>
</protein>
<feature type="chain" id="PRO_5037273911" description="Transporter" evidence="1">
    <location>
        <begin position="33"/>
        <end position="318"/>
    </location>
</feature>
<proteinExistence type="predicted"/>
<sequence length="318" mass="33457">MPGIPDHRHPARSLCAGLALLASAHCAGIVHAQDAAPAPAADTADPKAAAAPYTFTGHLDLVSRYVLRGATTTYGNGAPLGNAGADAPESSRPALQWGLDLAHESGWSLGYWASMINYSYRQLGRSYSDRSITDFQSSRSVENDFYGAYSGKLAGELGYTVGMTAYYYINGEHANALETKAGLSYGPVSLNAQTLLNDVVWGNKGDTYWTLVYTQPLPYGMTFSATAGAYTYRKEGKYLGTTDTLTGTACGPGAAFVVNGCFAGNAPVGKAFRHLTLALNAPIPGTPASVGIQWILGGKNRFGVSQKNQFLASATIGF</sequence>
<evidence type="ECO:0000313" key="3">
    <source>
        <dbReference type="Proteomes" id="UP000672934"/>
    </source>
</evidence>
<evidence type="ECO:0008006" key="4">
    <source>
        <dbReference type="Google" id="ProtNLM"/>
    </source>
</evidence>
<dbReference type="RefSeq" id="WP_211946700.1">
    <property type="nucleotide sequence ID" value="NZ_CAJPUY010000005.1"/>
</dbReference>
<dbReference type="AlphaFoldDB" id="A0A916IR06"/>
<name>A0A916IR06_9BURK</name>
<dbReference type="InterPro" id="IPR010239">
    <property type="entry name" value="CHP02001"/>
</dbReference>
<keyword evidence="3" id="KW-1185">Reference proteome</keyword>